<dbReference type="HOGENOM" id="CLU_061769_0_0_5"/>
<name>A0A0H3ARJ5_BRUO2</name>
<feature type="binding site" evidence="1">
    <location>
        <position position="33"/>
    </location>
    <ligand>
        <name>S-adenosyl-L-methionine</name>
        <dbReference type="ChEBI" id="CHEBI:59789"/>
    </ligand>
</feature>
<feature type="active site" description="Proton acceptor" evidence="1">
    <location>
        <position position="185"/>
    </location>
</feature>
<comment type="catalytic activity">
    <reaction evidence="1">
        <text>adenosine(2030) in 23S rRNA + S-adenosyl-L-methionine = N(6)-methyladenosine(2030) in 23S rRNA + S-adenosyl-L-homocysteine + H(+)</text>
        <dbReference type="Rhea" id="RHEA:43736"/>
        <dbReference type="Rhea" id="RHEA-COMP:10668"/>
        <dbReference type="Rhea" id="RHEA-COMP:10669"/>
        <dbReference type="ChEBI" id="CHEBI:15378"/>
        <dbReference type="ChEBI" id="CHEBI:57856"/>
        <dbReference type="ChEBI" id="CHEBI:59789"/>
        <dbReference type="ChEBI" id="CHEBI:74411"/>
        <dbReference type="ChEBI" id="CHEBI:74449"/>
        <dbReference type="EC" id="2.1.1.266"/>
    </reaction>
</comment>
<proteinExistence type="inferred from homology"/>
<dbReference type="EC" id="2.1.1.266" evidence="1"/>
<dbReference type="HAMAP" id="MF_00934">
    <property type="entry name" value="23SrRNA_methyltr_J"/>
    <property type="match status" value="1"/>
</dbReference>
<feature type="binding site" evidence="1">
    <location>
        <begin position="164"/>
        <end position="165"/>
    </location>
    <ligand>
        <name>S-adenosyl-L-methionine</name>
        <dbReference type="ChEBI" id="CHEBI:59789"/>
    </ligand>
</feature>
<evidence type="ECO:0000313" key="3">
    <source>
        <dbReference type="Proteomes" id="UP000006383"/>
    </source>
</evidence>
<accession>A0A0H3ARJ5</accession>
<dbReference type="Gene3D" id="3.40.50.150">
    <property type="entry name" value="Vaccinia Virus protein VP39"/>
    <property type="match status" value="1"/>
</dbReference>
<dbReference type="InterPro" id="IPR029063">
    <property type="entry name" value="SAM-dependent_MTases_sf"/>
</dbReference>
<dbReference type="GO" id="GO:0036307">
    <property type="term" value="F:23S rRNA (adenine(2030)-N(6))-methyltransferase activity"/>
    <property type="evidence" value="ECO:0007669"/>
    <property type="project" value="UniProtKB-UniRule"/>
</dbReference>
<dbReference type="InterPro" id="IPR007473">
    <property type="entry name" value="RlmJ"/>
</dbReference>
<dbReference type="GO" id="GO:0005829">
    <property type="term" value="C:cytosol"/>
    <property type="evidence" value="ECO:0007669"/>
    <property type="project" value="TreeGrafter"/>
</dbReference>
<feature type="binding site" evidence="1">
    <location>
        <position position="185"/>
    </location>
    <ligand>
        <name>S-adenosyl-L-methionine</name>
        <dbReference type="ChEBI" id="CHEBI:59789"/>
    </ligand>
</feature>
<feature type="binding site" evidence="1">
    <location>
        <position position="121"/>
    </location>
    <ligand>
        <name>S-adenosyl-L-methionine</name>
        <dbReference type="ChEBI" id="CHEBI:59789"/>
    </ligand>
</feature>
<organism evidence="2 3">
    <name type="scientific">Brucella ovis (strain ATCC 25840 / 63/290 / NCTC 10512)</name>
    <dbReference type="NCBI Taxonomy" id="444178"/>
    <lineage>
        <taxon>Bacteria</taxon>
        <taxon>Pseudomonadati</taxon>
        <taxon>Pseudomonadota</taxon>
        <taxon>Alphaproteobacteria</taxon>
        <taxon>Hyphomicrobiales</taxon>
        <taxon>Brucellaceae</taxon>
        <taxon>Brucella/Ochrobactrum group</taxon>
        <taxon>Brucella</taxon>
    </lineage>
</organism>
<keyword evidence="1" id="KW-0808">Transferase</keyword>
<feature type="site" description="Interaction with substrate rRNA" evidence="1">
    <location>
        <position position="18"/>
    </location>
</feature>
<dbReference type="PANTHER" id="PTHR37426">
    <property type="entry name" value="RIBOSOMAL RNA LARGE SUBUNIT METHYLTRANSFERASE J"/>
    <property type="match status" value="1"/>
</dbReference>
<protein>
    <recommendedName>
        <fullName evidence="1">Ribosomal RNA large subunit methyltransferase J</fullName>
        <ecNumber evidence="1">2.1.1.266</ecNumber>
    </recommendedName>
    <alternativeName>
        <fullName evidence="1">23S rRNA (adenine(2030)-N6)-methyltransferase</fullName>
    </alternativeName>
    <alternativeName>
        <fullName evidence="1">23S rRNA m6A2030 methyltransferase</fullName>
    </alternativeName>
</protein>
<dbReference type="SUPFAM" id="SSF53335">
    <property type="entry name" value="S-adenosyl-L-methionine-dependent methyltransferases"/>
    <property type="match status" value="1"/>
</dbReference>
<keyword evidence="1" id="KW-0694">RNA-binding</keyword>
<evidence type="ECO:0000256" key="1">
    <source>
        <dbReference type="HAMAP-Rule" id="MF_00934"/>
    </source>
</evidence>
<dbReference type="Proteomes" id="UP000006383">
    <property type="component" value="Chromosome I"/>
</dbReference>
<gene>
    <name evidence="1" type="primary">rlmJ</name>
    <name evidence="2" type="ordered locus">BOV_0696</name>
</gene>
<dbReference type="KEGG" id="bov:BOV_0696"/>
<comment type="similarity">
    <text evidence="1">Belongs to the RlmJ family.</text>
</comment>
<reference evidence="3" key="1">
    <citation type="journal article" date="2009" name="PLoS ONE">
        <title>Genome degradation in Brucella ovis corresponds with narrowing of its host range and tissue tropism.</title>
        <authorList>
            <person name="Tsolis R.M."/>
            <person name="Seshadri R."/>
            <person name="Santos R.L."/>
            <person name="Sangari F.J."/>
            <person name="Lobo J.M."/>
            <person name="de Jong M.F."/>
            <person name="Ren Q."/>
            <person name="Myers G."/>
            <person name="Brinkac L.M."/>
            <person name="Nelson W.C."/>
            <person name="Deboy R.T."/>
            <person name="Angiuoli S."/>
            <person name="Khouri H."/>
            <person name="Dimitrov G."/>
            <person name="Robinson J.R."/>
            <person name="Mulligan S."/>
            <person name="Walker R.L."/>
            <person name="Elzer P.E."/>
            <person name="Hassan K.A."/>
            <person name="Paulsen I.T."/>
        </authorList>
    </citation>
    <scope>NUCLEOTIDE SEQUENCE [LARGE SCALE GENOMIC DNA]</scope>
    <source>
        <strain evidence="3">ATCC 25840 / 63/290 / NCTC 10512</strain>
    </source>
</reference>
<sequence>MQPLPKATRHETSTAMNYRHAYHAGNFADVVKHVILTRIVEYLKRKEQAFRVIDTHASIGLYDLKGTEAGKTGEWAGGIERIMTAVEKGQVEQPVLELLKPYLDAVYAVNTGVRLRHYPGSPLLVRHLLRKQDRLSALELHPQDAAKLAKLFDGDYQVRVTELDGWLALGAHLPPKEKRGLVLVDPPFEKDGEFDRLADGLAKAHKRFGGGTYALWYPVKDRRETERFARRLRETGIPKIMQIELAIRAPSPEPRLDGTGMIVVNPPYTLESEMQILLPCLTRLLEEEKGSNFSFRWIRGETDRA</sequence>
<keyword evidence="3" id="KW-1185">Reference proteome</keyword>
<feature type="binding site" evidence="1">
    <location>
        <position position="139"/>
    </location>
    <ligand>
        <name>S-adenosyl-L-methionine</name>
        <dbReference type="ChEBI" id="CHEBI:59789"/>
    </ligand>
</feature>
<dbReference type="EMBL" id="CP000708">
    <property type="protein sequence ID" value="ABQ61299.1"/>
    <property type="molecule type" value="Genomic_DNA"/>
</dbReference>
<dbReference type="InterPro" id="IPR002052">
    <property type="entry name" value="DNA_methylase_N6_adenine_CS"/>
</dbReference>
<comment type="subunit">
    <text evidence="1">Monomer.</text>
</comment>
<comment type="function">
    <text evidence="1">Specifically methylates the adenine in position 2030 of 23S rRNA.</text>
</comment>
<keyword evidence="1" id="KW-0698">rRNA processing</keyword>
<dbReference type="GO" id="GO:0070475">
    <property type="term" value="P:rRNA base methylation"/>
    <property type="evidence" value="ECO:0007669"/>
    <property type="project" value="UniProtKB-UniRule"/>
</dbReference>
<dbReference type="Pfam" id="PF04378">
    <property type="entry name" value="RsmJ"/>
    <property type="match status" value="1"/>
</dbReference>
<keyword evidence="1" id="KW-0489">Methyltransferase</keyword>
<dbReference type="AlphaFoldDB" id="A0A0H3ARJ5"/>
<dbReference type="PANTHER" id="PTHR37426:SF1">
    <property type="entry name" value="RIBOSOMAL RNA LARGE SUBUNIT METHYLTRANSFERASE J"/>
    <property type="match status" value="1"/>
</dbReference>
<dbReference type="GO" id="GO:0003723">
    <property type="term" value="F:RNA binding"/>
    <property type="evidence" value="ECO:0007669"/>
    <property type="project" value="UniProtKB-UniRule"/>
</dbReference>
<feature type="binding site" evidence="1">
    <location>
        <position position="56"/>
    </location>
    <ligand>
        <name>S-adenosyl-L-methionine</name>
        <dbReference type="ChEBI" id="CHEBI:59789"/>
    </ligand>
</feature>
<keyword evidence="1" id="KW-0949">S-adenosyl-L-methionine</keyword>
<evidence type="ECO:0000313" key="2">
    <source>
        <dbReference type="EMBL" id="ABQ61299.1"/>
    </source>
</evidence>
<dbReference type="PROSITE" id="PS00092">
    <property type="entry name" value="N6_MTASE"/>
    <property type="match status" value="1"/>
</dbReference>